<evidence type="ECO:0000256" key="7">
    <source>
        <dbReference type="PROSITE-ProRule" id="PRU00108"/>
    </source>
</evidence>
<evidence type="ECO:0000256" key="4">
    <source>
        <dbReference type="ARBA" id="ARBA00023125"/>
    </source>
</evidence>
<evidence type="ECO:0000256" key="3">
    <source>
        <dbReference type="ARBA" id="ARBA00022473"/>
    </source>
</evidence>
<evidence type="ECO:0000256" key="9">
    <source>
        <dbReference type="RuleBase" id="RU004442"/>
    </source>
</evidence>
<comment type="subcellular location">
    <subcellularLocation>
        <location evidence="1 7 8">Nucleus</location>
    </subcellularLocation>
</comment>
<dbReference type="SUPFAM" id="SSF46689">
    <property type="entry name" value="Homeodomain-like"/>
    <property type="match status" value="1"/>
</dbReference>
<gene>
    <name evidence="13" type="primary">LOC107216757</name>
</gene>
<dbReference type="InParanoid" id="A0A6J0B392"/>
<dbReference type="GO" id="GO:0005634">
    <property type="term" value="C:nucleus"/>
    <property type="evidence" value="ECO:0007669"/>
    <property type="project" value="UniProtKB-SubCell"/>
</dbReference>
<protein>
    <submittedName>
        <fullName evidence="13">Segmentation protein fushi tarazu-like</fullName>
    </submittedName>
</protein>
<keyword evidence="3" id="KW-0217">Developmental protein</keyword>
<evidence type="ECO:0000256" key="8">
    <source>
        <dbReference type="RuleBase" id="RU000682"/>
    </source>
</evidence>
<dbReference type="InterPro" id="IPR017970">
    <property type="entry name" value="Homeobox_CS"/>
</dbReference>
<dbReference type="GO" id="GO:0000981">
    <property type="term" value="F:DNA-binding transcription factor activity, RNA polymerase II-specific"/>
    <property type="evidence" value="ECO:0007669"/>
    <property type="project" value="InterPro"/>
</dbReference>
<keyword evidence="5 7" id="KW-0371">Homeobox</keyword>
<dbReference type="Gene3D" id="1.10.10.60">
    <property type="entry name" value="Homeodomain-like"/>
    <property type="match status" value="1"/>
</dbReference>
<dbReference type="PROSITE" id="PS50071">
    <property type="entry name" value="HOMEOBOX_2"/>
    <property type="match status" value="1"/>
</dbReference>
<dbReference type="PRINTS" id="PR00025">
    <property type="entry name" value="ANTENNAPEDIA"/>
</dbReference>
<sequence>MVDPVPPVQQTGYHASAFANNNNVDNVNPTETSEYGEDQTKRQVDYPWMKSGYANADVSGAGHKRTRQTYTRFQTLELEKEFHFNRYLTRRRRIEIAHALCLTERQIKIWFQNRRMKAKKDGKVRYSPIESGTLEESPNQPDALLMTNATPTTMMLRSNSAPSTSQQSLLHRQGPHPHPPPLPPPPQQQQQQQQHLHAAYLSSYHNQHQHHHQHRHQGSYENQQALLQQQQQQQQQQQHHQHRQQQEFSHEQQSYGQNRLDLHAAT</sequence>
<feature type="region of interest" description="Disordered" evidence="10">
    <location>
        <begin position="225"/>
        <end position="257"/>
    </location>
</feature>
<evidence type="ECO:0000256" key="5">
    <source>
        <dbReference type="ARBA" id="ARBA00023155"/>
    </source>
</evidence>
<dbReference type="PRINTS" id="PR00024">
    <property type="entry name" value="HOMEOBOX"/>
</dbReference>
<dbReference type="InterPro" id="IPR017995">
    <property type="entry name" value="Homeobox_antennapedia"/>
</dbReference>
<feature type="domain" description="Homeobox" evidence="11">
    <location>
        <begin position="61"/>
        <end position="121"/>
    </location>
</feature>
<evidence type="ECO:0000313" key="13">
    <source>
        <dbReference type="RefSeq" id="XP_015509530.2"/>
    </source>
</evidence>
<dbReference type="GO" id="GO:0000978">
    <property type="term" value="F:RNA polymerase II cis-regulatory region sequence-specific DNA binding"/>
    <property type="evidence" value="ECO:0007669"/>
    <property type="project" value="TreeGrafter"/>
</dbReference>
<dbReference type="CDD" id="cd00086">
    <property type="entry name" value="homeodomain"/>
    <property type="match status" value="1"/>
</dbReference>
<dbReference type="GeneID" id="107216757"/>
<proteinExistence type="inferred from homology"/>
<evidence type="ECO:0000256" key="2">
    <source>
        <dbReference type="ARBA" id="ARBA00009107"/>
    </source>
</evidence>
<organism evidence="13">
    <name type="scientific">Neodiprion lecontei</name>
    <name type="common">Redheaded pine sawfly</name>
    <dbReference type="NCBI Taxonomy" id="441921"/>
    <lineage>
        <taxon>Eukaryota</taxon>
        <taxon>Metazoa</taxon>
        <taxon>Ecdysozoa</taxon>
        <taxon>Arthropoda</taxon>
        <taxon>Hexapoda</taxon>
        <taxon>Insecta</taxon>
        <taxon>Pterygota</taxon>
        <taxon>Neoptera</taxon>
        <taxon>Endopterygota</taxon>
        <taxon>Hymenoptera</taxon>
        <taxon>Tenthredinoidea</taxon>
        <taxon>Diprionidae</taxon>
        <taxon>Diprioninae</taxon>
        <taxon>Neodiprion</taxon>
    </lineage>
</organism>
<dbReference type="Proteomes" id="UP000829291">
    <property type="component" value="Chromosome 1"/>
</dbReference>
<dbReference type="OrthoDB" id="6159439at2759"/>
<keyword evidence="6 7" id="KW-0539">Nucleus</keyword>
<dbReference type="KEGG" id="nlo:107216757"/>
<dbReference type="PANTHER" id="PTHR45659">
    <property type="entry name" value="HOMEOBOX PROTEIN HOX"/>
    <property type="match status" value="1"/>
</dbReference>
<dbReference type="InterPro" id="IPR001356">
    <property type="entry name" value="HD"/>
</dbReference>
<dbReference type="PROSITE" id="PS00027">
    <property type="entry name" value="HOMEOBOX_1"/>
    <property type="match status" value="1"/>
</dbReference>
<evidence type="ECO:0000259" key="11">
    <source>
        <dbReference type="PROSITE" id="PS50071"/>
    </source>
</evidence>
<dbReference type="GO" id="GO:0009952">
    <property type="term" value="P:anterior/posterior pattern specification"/>
    <property type="evidence" value="ECO:0007669"/>
    <property type="project" value="TreeGrafter"/>
</dbReference>
<dbReference type="InterPro" id="IPR009057">
    <property type="entry name" value="Homeodomain-like_sf"/>
</dbReference>
<evidence type="ECO:0000256" key="6">
    <source>
        <dbReference type="ARBA" id="ARBA00023242"/>
    </source>
</evidence>
<dbReference type="RefSeq" id="XP_015509530.2">
    <property type="nucleotide sequence ID" value="XM_015654044.2"/>
</dbReference>
<feature type="DNA-binding region" description="Homeobox" evidence="7">
    <location>
        <begin position="63"/>
        <end position="122"/>
    </location>
</feature>
<reference evidence="13" key="1">
    <citation type="submission" date="2025-08" db="UniProtKB">
        <authorList>
            <consortium name="RefSeq"/>
        </authorList>
    </citation>
    <scope>IDENTIFICATION</scope>
    <source>
        <tissue evidence="13">Thorax and Abdomen</tissue>
    </source>
</reference>
<dbReference type="SMART" id="SM00389">
    <property type="entry name" value="HOX"/>
    <property type="match status" value="1"/>
</dbReference>
<feature type="region of interest" description="Disordered" evidence="10">
    <location>
        <begin position="155"/>
        <end position="196"/>
    </location>
</feature>
<keyword evidence="4 7" id="KW-0238">DNA-binding</keyword>
<accession>A0A6J0B392</accession>
<dbReference type="InterPro" id="IPR020479">
    <property type="entry name" value="HD_metazoa"/>
</dbReference>
<feature type="compositionally biased region" description="Pro residues" evidence="10">
    <location>
        <begin position="176"/>
        <end position="187"/>
    </location>
</feature>
<evidence type="ECO:0000313" key="12">
    <source>
        <dbReference type="Proteomes" id="UP000829291"/>
    </source>
</evidence>
<keyword evidence="12" id="KW-1185">Reference proteome</keyword>
<name>A0A6J0B392_NEOLC</name>
<dbReference type="Pfam" id="PF00046">
    <property type="entry name" value="Homeodomain"/>
    <property type="match status" value="1"/>
</dbReference>
<dbReference type="AlphaFoldDB" id="A0A6J0B392"/>
<feature type="region of interest" description="Disordered" evidence="10">
    <location>
        <begin position="13"/>
        <end position="41"/>
    </location>
</feature>
<dbReference type="PANTHER" id="PTHR45659:SF4">
    <property type="entry name" value="HOMEOBOX PROTEIN ABDOMINAL-A"/>
    <property type="match status" value="1"/>
</dbReference>
<comment type="similarity">
    <text evidence="2 9">Belongs to the Antp homeobox family.</text>
</comment>
<evidence type="ECO:0000256" key="1">
    <source>
        <dbReference type="ARBA" id="ARBA00004123"/>
    </source>
</evidence>
<feature type="compositionally biased region" description="Low complexity" evidence="10">
    <location>
        <begin position="225"/>
        <end position="238"/>
    </location>
</feature>
<feature type="compositionally biased region" description="Polar residues" evidence="10">
    <location>
        <begin position="155"/>
        <end position="168"/>
    </location>
</feature>
<evidence type="ECO:0000256" key="10">
    <source>
        <dbReference type="SAM" id="MobiDB-lite"/>
    </source>
</evidence>
<dbReference type="InterPro" id="IPR050296">
    <property type="entry name" value="Antp_homeobox"/>
</dbReference>